<reference evidence="3" key="1">
    <citation type="submission" date="2023-06" db="EMBL/GenBank/DDBJ databases">
        <authorList>
            <consortium name="Lawrence Berkeley National Laboratory"/>
            <person name="Ahrendt S."/>
            <person name="Sahu N."/>
            <person name="Indic B."/>
            <person name="Wong-Bajracharya J."/>
            <person name="Merenyi Z."/>
            <person name="Ke H.-M."/>
            <person name="Monk M."/>
            <person name="Kocsube S."/>
            <person name="Drula E."/>
            <person name="Lipzen A."/>
            <person name="Balint B."/>
            <person name="Henrissat B."/>
            <person name="Andreopoulos B."/>
            <person name="Martin F.M."/>
            <person name="Harder C.B."/>
            <person name="Rigling D."/>
            <person name="Ford K.L."/>
            <person name="Foster G.D."/>
            <person name="Pangilinan J."/>
            <person name="Papanicolaou A."/>
            <person name="Barry K."/>
            <person name="LaButti K."/>
            <person name="Viragh M."/>
            <person name="Koriabine M."/>
            <person name="Yan M."/>
            <person name="Riley R."/>
            <person name="Champramary S."/>
            <person name="Plett K.L."/>
            <person name="Tsai I.J."/>
            <person name="Slot J."/>
            <person name="Sipos G."/>
            <person name="Plett J."/>
            <person name="Nagy L.G."/>
            <person name="Grigoriev I.V."/>
        </authorList>
    </citation>
    <scope>NUCLEOTIDE SEQUENCE</scope>
    <source>
        <strain evidence="3">HWK02</strain>
    </source>
</reference>
<evidence type="ECO:0000256" key="2">
    <source>
        <dbReference type="SAM" id="SignalP"/>
    </source>
</evidence>
<evidence type="ECO:0000256" key="1">
    <source>
        <dbReference type="SAM" id="MobiDB-lite"/>
    </source>
</evidence>
<comment type="caution">
    <text evidence="3">The sequence shown here is derived from an EMBL/GenBank/DDBJ whole genome shotgun (WGS) entry which is preliminary data.</text>
</comment>
<feature type="region of interest" description="Disordered" evidence="1">
    <location>
        <begin position="166"/>
        <end position="185"/>
    </location>
</feature>
<proteinExistence type="predicted"/>
<organism evidence="3 4">
    <name type="scientific">Armillaria luteobubalina</name>
    <dbReference type="NCBI Taxonomy" id="153913"/>
    <lineage>
        <taxon>Eukaryota</taxon>
        <taxon>Fungi</taxon>
        <taxon>Dikarya</taxon>
        <taxon>Basidiomycota</taxon>
        <taxon>Agaricomycotina</taxon>
        <taxon>Agaricomycetes</taxon>
        <taxon>Agaricomycetidae</taxon>
        <taxon>Agaricales</taxon>
        <taxon>Marasmiineae</taxon>
        <taxon>Physalacriaceae</taxon>
        <taxon>Armillaria</taxon>
    </lineage>
</organism>
<feature type="compositionally biased region" description="Polar residues" evidence="1">
    <location>
        <begin position="170"/>
        <end position="185"/>
    </location>
</feature>
<keyword evidence="2" id="KW-0732">Signal</keyword>
<sequence>MMKTTTTMMVWLSDLKIIQMSFGAILCPQNHARTDVATRPYRPPPVSLPAKANKHNLIHTILASQPALDAYNTLHNVLVQAEPPTPTKAKPIEVPPKEEPVAVPTAAVVEATPAAVEDPDFGEMKAMRCSIQHTSCRAQARSQKCIMEKTVRSQDPEKIKSRVGKFGINTKPTTSPPSKQKASATVTEEVDAEEFAWRKEQAERFGPKPTVGTLQPIVEKIQTDAAVHVAHRCNEYYSGGSDSRYVIMDWELSVKSDAEQRTNPGIILSTTIASGG</sequence>
<protein>
    <submittedName>
        <fullName evidence="3">Uncharacterized protein</fullName>
    </submittedName>
</protein>
<feature type="chain" id="PRO_5041444126" evidence="2">
    <location>
        <begin position="24"/>
        <end position="276"/>
    </location>
</feature>
<keyword evidence="4" id="KW-1185">Reference proteome</keyword>
<feature type="signal peptide" evidence="2">
    <location>
        <begin position="1"/>
        <end position="23"/>
    </location>
</feature>
<gene>
    <name evidence="3" type="ORF">EDD18DRAFT_1101249</name>
</gene>
<dbReference type="EMBL" id="JAUEPU010000006">
    <property type="protein sequence ID" value="KAK0501479.1"/>
    <property type="molecule type" value="Genomic_DNA"/>
</dbReference>
<name>A0AA39UX57_9AGAR</name>
<dbReference type="AlphaFoldDB" id="A0AA39UX57"/>
<evidence type="ECO:0000313" key="4">
    <source>
        <dbReference type="Proteomes" id="UP001175228"/>
    </source>
</evidence>
<dbReference type="Proteomes" id="UP001175228">
    <property type="component" value="Unassembled WGS sequence"/>
</dbReference>
<accession>A0AA39UX57</accession>
<evidence type="ECO:0000313" key="3">
    <source>
        <dbReference type="EMBL" id="KAK0501479.1"/>
    </source>
</evidence>